<evidence type="ECO:0000256" key="1">
    <source>
        <dbReference type="SAM" id="MobiDB-lite"/>
    </source>
</evidence>
<protein>
    <submittedName>
        <fullName evidence="2">Uncharacterized protein</fullName>
    </submittedName>
</protein>
<evidence type="ECO:0000313" key="3">
    <source>
        <dbReference type="Proteomes" id="UP001163096"/>
    </source>
</evidence>
<name>A0A9X9T7G8_METOG</name>
<reference evidence="2" key="1">
    <citation type="submission" date="2022-11" db="EMBL/GenBank/DDBJ databases">
        <title>Complete genome sequence of Methanogenium organophilum DSM 3596.</title>
        <authorList>
            <person name="Chen S.-C."/>
            <person name="Lai S.-J."/>
            <person name="You Y.-T."/>
        </authorList>
    </citation>
    <scope>NUCLEOTIDE SEQUENCE</scope>
    <source>
        <strain evidence="2">DSM 3596</strain>
    </source>
</reference>
<feature type="compositionally biased region" description="Polar residues" evidence="1">
    <location>
        <begin position="41"/>
        <end position="51"/>
    </location>
</feature>
<feature type="compositionally biased region" description="Basic and acidic residues" evidence="1">
    <location>
        <begin position="52"/>
        <end position="63"/>
    </location>
</feature>
<dbReference type="AlphaFoldDB" id="A0A9X9T7G8"/>
<dbReference type="Proteomes" id="UP001163096">
    <property type="component" value="Chromosome"/>
</dbReference>
<dbReference type="RefSeq" id="WP_268186584.1">
    <property type="nucleotide sequence ID" value="NZ_CP113361.1"/>
</dbReference>
<gene>
    <name evidence="2" type="ORF">OU421_00340</name>
</gene>
<dbReference type="KEGG" id="mou:OU421_00340"/>
<dbReference type="EMBL" id="CP113361">
    <property type="protein sequence ID" value="WAI01358.1"/>
    <property type="molecule type" value="Genomic_DNA"/>
</dbReference>
<organism evidence="2 3">
    <name type="scientific">Methanogenium organophilum</name>
    <dbReference type="NCBI Taxonomy" id="2199"/>
    <lineage>
        <taxon>Archaea</taxon>
        <taxon>Methanobacteriati</taxon>
        <taxon>Methanobacteriota</taxon>
        <taxon>Stenosarchaea group</taxon>
        <taxon>Methanomicrobia</taxon>
        <taxon>Methanomicrobiales</taxon>
        <taxon>Methanomicrobiaceae</taxon>
        <taxon>Methanogenium</taxon>
    </lineage>
</organism>
<evidence type="ECO:0000313" key="2">
    <source>
        <dbReference type="EMBL" id="WAI01358.1"/>
    </source>
</evidence>
<dbReference type="GeneID" id="76833504"/>
<feature type="region of interest" description="Disordered" evidence="1">
    <location>
        <begin position="41"/>
        <end position="63"/>
    </location>
</feature>
<keyword evidence="3" id="KW-1185">Reference proteome</keyword>
<sequence length="63" mass="7533">MKFGVIMNDTNPLHPIWENETRTNPKEGIWELRTNTNPFFERITNPQSNWRESGHTDSDKKYL</sequence>
<proteinExistence type="predicted"/>
<accession>A0A9X9T7G8</accession>